<dbReference type="RefSeq" id="WP_049726386.1">
    <property type="nucleotide sequence ID" value="NZ_CP012154.1"/>
</dbReference>
<dbReference type="AlphaFoldDB" id="A0A0K0XZ00"/>
<protein>
    <submittedName>
        <fullName evidence="1">Uncharacterized protein</fullName>
    </submittedName>
</protein>
<dbReference type="InterPro" id="IPR026457">
    <property type="entry name" value="CSLREA_Nterm"/>
</dbReference>
<dbReference type="NCBIfam" id="NF041518">
    <property type="entry name" value="choice_anch_Q"/>
    <property type="match status" value="1"/>
</dbReference>
<name>A0A0K0XZ00_9GAMM</name>
<reference evidence="1 2" key="1">
    <citation type="submission" date="2015-07" db="EMBL/GenBank/DDBJ databases">
        <authorList>
            <person name="Noorani M."/>
        </authorList>
    </citation>
    <scope>NUCLEOTIDE SEQUENCE [LARGE SCALE GENOMIC DNA]</scope>
    <source>
        <strain evidence="1 2">KCTC 42284</strain>
    </source>
</reference>
<dbReference type="InterPro" id="IPR011050">
    <property type="entry name" value="Pectin_lyase_fold/virulence"/>
</dbReference>
<dbReference type="InterPro" id="IPR059226">
    <property type="entry name" value="Choice_anch_Q_dom"/>
</dbReference>
<proteinExistence type="predicted"/>
<dbReference type="STRING" id="1579979.WM2015_2499"/>
<dbReference type="KEGG" id="wma:WM2015_2499"/>
<organism evidence="1 2">
    <name type="scientific">Wenzhouxiangella marina</name>
    <dbReference type="NCBI Taxonomy" id="1579979"/>
    <lineage>
        <taxon>Bacteria</taxon>
        <taxon>Pseudomonadati</taxon>
        <taxon>Pseudomonadota</taxon>
        <taxon>Gammaproteobacteria</taxon>
        <taxon>Chromatiales</taxon>
        <taxon>Wenzhouxiangellaceae</taxon>
        <taxon>Wenzhouxiangella</taxon>
    </lineage>
</organism>
<dbReference type="SUPFAM" id="SSF51126">
    <property type="entry name" value="Pectin lyase-like"/>
    <property type="match status" value="1"/>
</dbReference>
<sequence length="442" mass="46486">MKSLKQSILAIGLVLLVSNPSHALDFIVNSTADVPDALPGDGLCNPVNALPQTCTLRAAIMEANALGGAHNIALATGVYVLNNLGTGEDQAATGDLDIHAEILILNGTNNPPLISGNATDRIFDVHAGGELTLSNIDLSGGRANEPGTVRGAAVNVRGDARLLLQQSRVSVNLANQGGAIYSDGLVHILDSELFHNAIVADELLPEFSDGAAIFNRGMLLIERSTLRDNGRLPGYDGPLSTTEYAIHSRRGFVTGPAVLIGNTTLFNNTNGVFSDGVPTLITHSTLVNNNQRGLRFLRDLDALGEVQLTVIQSVLYGHTSDCNDLSDAEAEFDLAFNINASSDESCGFTGFNDFQNIAYPFFGGLGDHGGPTPTLMPKSNGPLVDPVGGSCGTLDEDQRSAARPIDGNGIGGAICDIGAVEFNPDGDPEFTDRMFSDRFEQD</sequence>
<accession>A0A0K0XZ00</accession>
<dbReference type="NCBIfam" id="TIGR04214">
    <property type="entry name" value="CSLREA_Nterm"/>
    <property type="match status" value="1"/>
</dbReference>
<dbReference type="Proteomes" id="UP000066624">
    <property type="component" value="Chromosome"/>
</dbReference>
<keyword evidence="2" id="KW-1185">Reference proteome</keyword>
<evidence type="ECO:0000313" key="2">
    <source>
        <dbReference type="Proteomes" id="UP000066624"/>
    </source>
</evidence>
<evidence type="ECO:0000313" key="1">
    <source>
        <dbReference type="EMBL" id="AKS42857.1"/>
    </source>
</evidence>
<dbReference type="EMBL" id="CP012154">
    <property type="protein sequence ID" value="AKS42857.1"/>
    <property type="molecule type" value="Genomic_DNA"/>
</dbReference>
<gene>
    <name evidence="1" type="ORF">WM2015_2499</name>
</gene>